<accession>A0ABT7P7H2</accession>
<comment type="caution">
    <text evidence="1">The sequence shown here is derived from an EMBL/GenBank/DDBJ whole genome shotgun (WGS) entry which is preliminary data.</text>
</comment>
<dbReference type="Gene3D" id="3.90.1530.10">
    <property type="entry name" value="Conserved hypothetical protein from pyrococcus furiosus pfu- 392566-001, ParB domain"/>
    <property type="match status" value="1"/>
</dbReference>
<reference evidence="2" key="1">
    <citation type="submission" date="2023-06" db="EMBL/GenBank/DDBJ databases">
        <title>Itaconate inhibition of nontuberculous mycobacteria.</title>
        <authorList>
            <person name="Spilker T."/>
        </authorList>
    </citation>
    <scope>NUCLEOTIDE SEQUENCE [LARGE SCALE GENOMIC DNA]</scope>
    <source>
        <strain evidence="2">FLAC1071</strain>
    </source>
</reference>
<name>A0ABT7P7H2_MYCIT</name>
<gene>
    <name evidence="1" type="ORF">QRB35_24950</name>
</gene>
<dbReference type="Proteomes" id="UP001529272">
    <property type="component" value="Unassembled WGS sequence"/>
</dbReference>
<evidence type="ECO:0000313" key="2">
    <source>
        <dbReference type="Proteomes" id="UP001529272"/>
    </source>
</evidence>
<dbReference type="InterPro" id="IPR036086">
    <property type="entry name" value="ParB/Sulfiredoxin_sf"/>
</dbReference>
<reference evidence="1 2" key="2">
    <citation type="submission" date="2023-06" db="EMBL/GenBank/DDBJ databases">
        <title>Itaconate inhibition of nontuberculous mycobacteria.</title>
        <authorList>
            <person name="Breen P."/>
            <person name="Zimbric M."/>
            <person name="Caverly L."/>
        </authorList>
    </citation>
    <scope>NUCLEOTIDE SEQUENCE [LARGE SCALE GENOMIC DNA]</scope>
    <source>
        <strain evidence="1 2">FLAC1071</strain>
    </source>
</reference>
<evidence type="ECO:0000313" key="1">
    <source>
        <dbReference type="EMBL" id="MDM3929236.1"/>
    </source>
</evidence>
<dbReference type="EMBL" id="JASZZX010000033">
    <property type="protein sequence ID" value="MDM3929236.1"/>
    <property type="molecule type" value="Genomic_DNA"/>
</dbReference>
<dbReference type="RefSeq" id="WP_072501597.1">
    <property type="nucleotide sequence ID" value="NZ_CP012886.2"/>
</dbReference>
<protein>
    <submittedName>
        <fullName evidence="1">ParB N-terminal domain-containing protein</fullName>
    </submittedName>
</protein>
<dbReference type="SUPFAM" id="SSF110849">
    <property type="entry name" value="ParB/Sulfiredoxin"/>
    <property type="match status" value="1"/>
</dbReference>
<sequence>MMSTWSTSTDDGRRFASIDLPDVMAMMSADSRQPMNHTRAWMSGAYQRDLRSTESIRRAWYEWDGPENYIAHLRTVLAQRGWIMPPVDVWLAPEGAVLIDGHHRVFAAADLGVDVIPARIEDGLRWSGMTYCELLNDAAG</sequence>
<proteinExistence type="predicted"/>
<keyword evidence="2" id="KW-1185">Reference proteome</keyword>
<organism evidence="1 2">
    <name type="scientific">Mycobacterium intracellulare subsp. chimaera</name>
    <dbReference type="NCBI Taxonomy" id="222805"/>
    <lineage>
        <taxon>Bacteria</taxon>
        <taxon>Bacillati</taxon>
        <taxon>Actinomycetota</taxon>
        <taxon>Actinomycetes</taxon>
        <taxon>Mycobacteriales</taxon>
        <taxon>Mycobacteriaceae</taxon>
        <taxon>Mycobacterium</taxon>
        <taxon>Mycobacterium avium complex (MAC)</taxon>
    </lineage>
</organism>